<dbReference type="Proteomes" id="UP000007305">
    <property type="component" value="Chromosome 8"/>
</dbReference>
<reference evidence="2" key="1">
    <citation type="journal article" date="2009" name="Science">
        <title>The B73 maize genome: complexity, diversity, and dynamics.</title>
        <authorList>
            <person name="Schnable P.S."/>
            <person name="Ware D."/>
            <person name="Fulton R.S."/>
            <person name="Stein J.C."/>
            <person name="Wei F."/>
            <person name="Pasternak S."/>
            <person name="Liang C."/>
            <person name="Zhang J."/>
            <person name="Fulton L."/>
            <person name="Graves T.A."/>
            <person name="Minx P."/>
            <person name="Reily A.D."/>
            <person name="Courtney L."/>
            <person name="Kruchowski S.S."/>
            <person name="Tomlinson C."/>
            <person name="Strong C."/>
            <person name="Delehaunty K."/>
            <person name="Fronick C."/>
            <person name="Courtney B."/>
            <person name="Rock S.M."/>
            <person name="Belter E."/>
            <person name="Du F."/>
            <person name="Kim K."/>
            <person name="Abbott R.M."/>
            <person name="Cotton M."/>
            <person name="Levy A."/>
            <person name="Marchetto P."/>
            <person name="Ochoa K."/>
            <person name="Jackson S.M."/>
            <person name="Gillam B."/>
            <person name="Chen W."/>
            <person name="Yan L."/>
            <person name="Higginbotham J."/>
            <person name="Cardenas M."/>
            <person name="Waligorski J."/>
            <person name="Applebaum E."/>
            <person name="Phelps L."/>
            <person name="Falcone J."/>
            <person name="Kanchi K."/>
            <person name="Thane T."/>
            <person name="Scimone A."/>
            <person name="Thane N."/>
            <person name="Henke J."/>
            <person name="Wang T."/>
            <person name="Ruppert J."/>
            <person name="Shah N."/>
            <person name="Rotter K."/>
            <person name="Hodges J."/>
            <person name="Ingenthron E."/>
            <person name="Cordes M."/>
            <person name="Kohlberg S."/>
            <person name="Sgro J."/>
            <person name="Delgado B."/>
            <person name="Mead K."/>
            <person name="Chinwalla A."/>
            <person name="Leonard S."/>
            <person name="Crouse K."/>
            <person name="Collura K."/>
            <person name="Kudrna D."/>
            <person name="Currie J."/>
            <person name="He R."/>
            <person name="Angelova A."/>
            <person name="Rajasekar S."/>
            <person name="Mueller T."/>
            <person name="Lomeli R."/>
            <person name="Scara G."/>
            <person name="Ko A."/>
            <person name="Delaney K."/>
            <person name="Wissotski M."/>
            <person name="Lopez G."/>
            <person name="Campos D."/>
            <person name="Braidotti M."/>
            <person name="Ashley E."/>
            <person name="Golser W."/>
            <person name="Kim H."/>
            <person name="Lee S."/>
            <person name="Lin J."/>
            <person name="Dujmic Z."/>
            <person name="Kim W."/>
            <person name="Talag J."/>
            <person name="Zuccolo A."/>
            <person name="Fan C."/>
            <person name="Sebastian A."/>
            <person name="Kramer M."/>
            <person name="Spiegel L."/>
            <person name="Nascimento L."/>
            <person name="Zutavern T."/>
            <person name="Miller B."/>
            <person name="Ambroise C."/>
            <person name="Muller S."/>
            <person name="Spooner W."/>
            <person name="Narechania A."/>
            <person name="Ren L."/>
            <person name="Wei S."/>
            <person name="Kumari S."/>
            <person name="Faga B."/>
            <person name="Levy M.J."/>
            <person name="McMahan L."/>
            <person name="Van Buren P."/>
            <person name="Vaughn M.W."/>
            <person name="Ying K."/>
            <person name="Yeh C.-T."/>
            <person name="Emrich S.J."/>
            <person name="Jia Y."/>
            <person name="Kalyanaraman A."/>
            <person name="Hsia A.-P."/>
            <person name="Barbazuk W.B."/>
            <person name="Baucom R.S."/>
            <person name="Brutnell T.P."/>
            <person name="Carpita N.C."/>
            <person name="Chaparro C."/>
            <person name="Chia J.-M."/>
            <person name="Deragon J.-M."/>
            <person name="Estill J.C."/>
            <person name="Fu Y."/>
            <person name="Jeddeloh J.A."/>
            <person name="Han Y."/>
            <person name="Lee H."/>
            <person name="Li P."/>
            <person name="Lisch D.R."/>
            <person name="Liu S."/>
            <person name="Liu Z."/>
            <person name="Nagel D.H."/>
            <person name="McCann M.C."/>
            <person name="SanMiguel P."/>
            <person name="Myers A.M."/>
            <person name="Nettleton D."/>
            <person name="Nguyen J."/>
            <person name="Penning B.W."/>
            <person name="Ponnala L."/>
            <person name="Schneider K.L."/>
            <person name="Schwartz D.C."/>
            <person name="Sharma A."/>
            <person name="Soderlund C."/>
            <person name="Springer N.M."/>
            <person name="Sun Q."/>
            <person name="Wang H."/>
            <person name="Waterman M."/>
            <person name="Westerman R."/>
            <person name="Wolfgruber T.K."/>
            <person name="Yang L."/>
            <person name="Yu Y."/>
            <person name="Zhang L."/>
            <person name="Zhou S."/>
            <person name="Zhu Q."/>
            <person name="Bennetzen J.L."/>
            <person name="Dawe R.K."/>
            <person name="Jiang J."/>
            <person name="Jiang N."/>
            <person name="Presting G.G."/>
            <person name="Wessler S.R."/>
            <person name="Aluru S."/>
            <person name="Martienssen R.A."/>
            <person name="Clifton S.W."/>
            <person name="McCombie W.R."/>
            <person name="Wing R.A."/>
            <person name="Wilson R.K."/>
        </authorList>
    </citation>
    <scope>NUCLEOTIDE SEQUENCE [LARGE SCALE GENOMIC DNA]</scope>
    <source>
        <strain evidence="2">cv. B73</strain>
    </source>
</reference>
<evidence type="ECO:0000313" key="2">
    <source>
        <dbReference type="Proteomes" id="UP000007305"/>
    </source>
</evidence>
<keyword evidence="2" id="KW-1185">Reference proteome</keyword>
<evidence type="ECO:0000313" key="1">
    <source>
        <dbReference type="EnsemblPlants" id="Zm00001eb356730_P001"/>
    </source>
</evidence>
<sequence>MLNSSPEEERSYRRAAAFCFLLLLPTLPPAAKSPFSLATAPSPFSRPSLPRRAGSDFDLLPTDMDDVVRRRALAVFYLRGGGAWPVPSVSPSFSVASEN</sequence>
<dbReference type="EnsemblPlants" id="Zm00001eb356730_T001">
    <property type="protein sequence ID" value="Zm00001eb356730_P001"/>
    <property type="gene ID" value="Zm00001eb356730"/>
</dbReference>
<organism evidence="1 2">
    <name type="scientific">Zea mays</name>
    <name type="common">Maize</name>
    <dbReference type="NCBI Taxonomy" id="4577"/>
    <lineage>
        <taxon>Eukaryota</taxon>
        <taxon>Viridiplantae</taxon>
        <taxon>Streptophyta</taxon>
        <taxon>Embryophyta</taxon>
        <taxon>Tracheophyta</taxon>
        <taxon>Spermatophyta</taxon>
        <taxon>Magnoliopsida</taxon>
        <taxon>Liliopsida</taxon>
        <taxon>Poales</taxon>
        <taxon>Poaceae</taxon>
        <taxon>PACMAD clade</taxon>
        <taxon>Panicoideae</taxon>
        <taxon>Andropogonodae</taxon>
        <taxon>Andropogoneae</taxon>
        <taxon>Tripsacinae</taxon>
        <taxon>Zea</taxon>
    </lineage>
</organism>
<accession>A0A804QTC9</accession>
<dbReference type="InParanoid" id="A0A804QTC9"/>
<protein>
    <submittedName>
        <fullName evidence="1">Uncharacterized protein</fullName>
    </submittedName>
</protein>
<dbReference type="Gramene" id="Zm00001eb356730_T001">
    <property type="protein sequence ID" value="Zm00001eb356730_P001"/>
    <property type="gene ID" value="Zm00001eb356730"/>
</dbReference>
<name>A0A804QTC9_MAIZE</name>
<proteinExistence type="predicted"/>
<reference evidence="1" key="2">
    <citation type="submission" date="2019-07" db="EMBL/GenBank/DDBJ databases">
        <authorList>
            <person name="Seetharam A."/>
            <person name="Woodhouse M."/>
            <person name="Cannon E."/>
        </authorList>
    </citation>
    <scope>NUCLEOTIDE SEQUENCE [LARGE SCALE GENOMIC DNA]</scope>
    <source>
        <strain evidence="1">cv. B73</strain>
    </source>
</reference>
<dbReference type="AlphaFoldDB" id="A0A804QTC9"/>
<reference evidence="1" key="3">
    <citation type="submission" date="2021-05" db="UniProtKB">
        <authorList>
            <consortium name="EnsemblPlants"/>
        </authorList>
    </citation>
    <scope>IDENTIFICATION</scope>
    <source>
        <strain evidence="1">cv. B73</strain>
    </source>
</reference>